<gene>
    <name evidence="1" type="ORF">WMO40_17535</name>
</gene>
<name>A0ACC6SF90_9BACI</name>
<protein>
    <submittedName>
        <fullName evidence="1">DUF123 domain-containing protein</fullName>
    </submittedName>
</protein>
<evidence type="ECO:0000313" key="1">
    <source>
        <dbReference type="EMBL" id="MEQ2528488.1"/>
    </source>
</evidence>
<comment type="caution">
    <text evidence="1">The sequence shown here is derived from an EMBL/GenBank/DDBJ whole genome shotgun (WGS) entry which is preliminary data.</text>
</comment>
<accession>A0ACC6SF90</accession>
<organism evidence="1 2">
    <name type="scientific">Robertmurraya yapensis</name>
    <name type="common">ex Hitch et al 2024</name>
    <dbReference type="NCBI Taxonomy" id="3133160"/>
    <lineage>
        <taxon>Bacteria</taxon>
        <taxon>Bacillati</taxon>
        <taxon>Bacillota</taxon>
        <taxon>Bacilli</taxon>
        <taxon>Bacillales</taxon>
        <taxon>Bacillaceae</taxon>
        <taxon>Robertmurraya</taxon>
    </lineage>
</organism>
<sequence length="57" mass="6380">MICVRTINITKIITYENSIGECQLAEKIRKKEGGIYPVTRFGASDCRCTSHLIYAGN</sequence>
<evidence type="ECO:0000313" key="2">
    <source>
        <dbReference type="Proteomes" id="UP001439875"/>
    </source>
</evidence>
<reference evidence="1" key="1">
    <citation type="submission" date="2024-03" db="EMBL/GenBank/DDBJ databases">
        <title>Human intestinal bacterial collection.</title>
        <authorList>
            <person name="Pauvert C."/>
            <person name="Hitch T.C.A."/>
            <person name="Clavel T."/>
        </authorList>
    </citation>
    <scope>NUCLEOTIDE SEQUENCE</scope>
    <source>
        <strain evidence="1">CLA-AA-H227</strain>
    </source>
</reference>
<proteinExistence type="predicted"/>
<dbReference type="EMBL" id="JBBMEW010000018">
    <property type="protein sequence ID" value="MEQ2528488.1"/>
    <property type="molecule type" value="Genomic_DNA"/>
</dbReference>
<dbReference type="Proteomes" id="UP001439875">
    <property type="component" value="Unassembled WGS sequence"/>
</dbReference>
<keyword evidence="2" id="KW-1185">Reference proteome</keyword>